<accession>A0A7Z0VLH2</accession>
<name>A0A7Z0VLH2_9GAMM</name>
<evidence type="ECO:0000313" key="4">
    <source>
        <dbReference type="EMBL" id="ODJ87426.1"/>
    </source>
</evidence>
<organism evidence="4 5">
    <name type="scientific">Candidatus Thiodiazotropha endolucinida</name>
    <dbReference type="NCBI Taxonomy" id="1655433"/>
    <lineage>
        <taxon>Bacteria</taxon>
        <taxon>Pseudomonadati</taxon>
        <taxon>Pseudomonadota</taxon>
        <taxon>Gammaproteobacteria</taxon>
        <taxon>Chromatiales</taxon>
        <taxon>Sedimenticolaceae</taxon>
        <taxon>Candidatus Thiodiazotropha</taxon>
    </lineage>
</organism>
<dbReference type="PANTHER" id="PTHR43000">
    <property type="entry name" value="DTDP-D-GLUCOSE 4,6-DEHYDRATASE-RELATED"/>
    <property type="match status" value="1"/>
</dbReference>
<evidence type="ECO:0000256" key="1">
    <source>
        <dbReference type="ARBA" id="ARBA00005125"/>
    </source>
</evidence>
<dbReference type="InterPro" id="IPR001509">
    <property type="entry name" value="Epimerase_deHydtase"/>
</dbReference>
<dbReference type="RefSeq" id="WP_154723100.1">
    <property type="nucleotide sequence ID" value="NZ_MARB01000012.1"/>
</dbReference>
<reference evidence="4 5" key="1">
    <citation type="submission" date="2016-06" db="EMBL/GenBank/DDBJ databases">
        <title>Genome sequence of endosymbiont of Candidatus Endolucinida thiodiazotropha.</title>
        <authorList>
            <person name="Poehlein A."/>
            <person name="Koenig S."/>
            <person name="Heiden S.E."/>
            <person name="Thuermer A."/>
            <person name="Voget S."/>
            <person name="Daniel R."/>
            <person name="Markert S."/>
            <person name="Gros O."/>
            <person name="Schweder T."/>
        </authorList>
    </citation>
    <scope>NUCLEOTIDE SEQUENCE [LARGE SCALE GENOMIC DNA]</scope>
    <source>
        <strain evidence="4 5">COS</strain>
    </source>
</reference>
<evidence type="ECO:0000256" key="2">
    <source>
        <dbReference type="ARBA" id="ARBA00007637"/>
    </source>
</evidence>
<comment type="caution">
    <text evidence="4">The sequence shown here is derived from an EMBL/GenBank/DDBJ whole genome shotgun (WGS) entry which is preliminary data.</text>
</comment>
<comment type="pathway">
    <text evidence="1">Bacterial outer membrane biogenesis; LPS O-antigen biosynthesis.</text>
</comment>
<sequence>MNTILVTGANGFVGEHLCRYMLSNGYGVRAVLRQKSPHWQLCEQVAVGDIDGTTDWSSALDGMATVVHLAARVHVMRESESDPLAAFRRVNVAGSAALARQAAEAGVKRMIYLSSVKVNGERTHGEPYRADDEPRPEDAYGISKWEAEQALMRVAEQTELELVIVRPVLVYGAGVKGNFERLMSLIRRDVPLPLGGISNRRSFLSIQNLLDFLHCCVDHPNAAGEVFLAADGEGLSTPELIRKLAHAMDCRARLYPVPLALLRLGGWLTGRSSMIARLTEDLQVDLSKNRERLGWAPAMEMDRALSEMVSMDNG</sequence>
<comment type="similarity">
    <text evidence="2">Belongs to the NAD(P)-dependent epimerase/dehydratase family.</text>
</comment>
<evidence type="ECO:0000259" key="3">
    <source>
        <dbReference type="Pfam" id="PF01370"/>
    </source>
</evidence>
<keyword evidence="5" id="KW-1185">Reference proteome</keyword>
<dbReference type="InterPro" id="IPR036291">
    <property type="entry name" value="NAD(P)-bd_dom_sf"/>
</dbReference>
<dbReference type="AlphaFoldDB" id="A0A7Z0VLH2"/>
<dbReference type="Pfam" id="PF01370">
    <property type="entry name" value="Epimerase"/>
    <property type="match status" value="1"/>
</dbReference>
<dbReference type="EMBL" id="MARB01000012">
    <property type="protein sequence ID" value="ODJ87426.1"/>
    <property type="molecule type" value="Genomic_DNA"/>
</dbReference>
<dbReference type="GO" id="GO:0016853">
    <property type="term" value="F:isomerase activity"/>
    <property type="evidence" value="ECO:0007669"/>
    <property type="project" value="UniProtKB-KW"/>
</dbReference>
<dbReference type="Gene3D" id="3.40.50.720">
    <property type="entry name" value="NAD(P)-binding Rossmann-like Domain"/>
    <property type="match status" value="1"/>
</dbReference>
<keyword evidence="4" id="KW-0413">Isomerase</keyword>
<gene>
    <name evidence="4" type="ORF">CODIS_24010</name>
</gene>
<dbReference type="OrthoDB" id="9801056at2"/>
<evidence type="ECO:0000313" key="5">
    <source>
        <dbReference type="Proteomes" id="UP000094769"/>
    </source>
</evidence>
<protein>
    <submittedName>
        <fullName evidence="4">3 beta-hydroxysteroid dehydrogenase/delta 5--&gt;4-isomerase</fullName>
    </submittedName>
</protein>
<proteinExistence type="inferred from homology"/>
<feature type="domain" description="NAD-dependent epimerase/dehydratase" evidence="3">
    <location>
        <begin position="4"/>
        <end position="227"/>
    </location>
</feature>
<dbReference type="Proteomes" id="UP000094769">
    <property type="component" value="Unassembled WGS sequence"/>
</dbReference>
<dbReference type="SUPFAM" id="SSF51735">
    <property type="entry name" value="NAD(P)-binding Rossmann-fold domains"/>
    <property type="match status" value="1"/>
</dbReference>